<dbReference type="AlphaFoldDB" id="A0AA39MEX5"/>
<organism evidence="1 2">
    <name type="scientific">Armillaria borealis</name>
    <dbReference type="NCBI Taxonomy" id="47425"/>
    <lineage>
        <taxon>Eukaryota</taxon>
        <taxon>Fungi</taxon>
        <taxon>Dikarya</taxon>
        <taxon>Basidiomycota</taxon>
        <taxon>Agaricomycotina</taxon>
        <taxon>Agaricomycetes</taxon>
        <taxon>Agaricomycetidae</taxon>
        <taxon>Agaricales</taxon>
        <taxon>Marasmiineae</taxon>
        <taxon>Physalacriaceae</taxon>
        <taxon>Armillaria</taxon>
    </lineage>
</organism>
<proteinExistence type="predicted"/>
<dbReference type="EMBL" id="JAUEPT010000096">
    <property type="protein sequence ID" value="KAK0432346.1"/>
    <property type="molecule type" value="Genomic_DNA"/>
</dbReference>
<comment type="caution">
    <text evidence="1">The sequence shown here is derived from an EMBL/GenBank/DDBJ whole genome shotgun (WGS) entry which is preliminary data.</text>
</comment>
<protein>
    <submittedName>
        <fullName evidence="1">Uncharacterized protein</fullName>
    </submittedName>
</protein>
<dbReference type="Proteomes" id="UP001175226">
    <property type="component" value="Unassembled WGS sequence"/>
</dbReference>
<evidence type="ECO:0000313" key="1">
    <source>
        <dbReference type="EMBL" id="KAK0432346.1"/>
    </source>
</evidence>
<reference evidence="1" key="1">
    <citation type="submission" date="2023-06" db="EMBL/GenBank/DDBJ databases">
        <authorList>
            <consortium name="Lawrence Berkeley National Laboratory"/>
            <person name="Ahrendt S."/>
            <person name="Sahu N."/>
            <person name="Indic B."/>
            <person name="Wong-Bajracharya J."/>
            <person name="Merenyi Z."/>
            <person name="Ke H.-M."/>
            <person name="Monk M."/>
            <person name="Kocsube S."/>
            <person name="Drula E."/>
            <person name="Lipzen A."/>
            <person name="Balint B."/>
            <person name="Henrissat B."/>
            <person name="Andreopoulos B."/>
            <person name="Martin F.M."/>
            <person name="Harder C.B."/>
            <person name="Rigling D."/>
            <person name="Ford K.L."/>
            <person name="Foster G.D."/>
            <person name="Pangilinan J."/>
            <person name="Papanicolaou A."/>
            <person name="Barry K."/>
            <person name="LaButti K."/>
            <person name="Viragh M."/>
            <person name="Koriabine M."/>
            <person name="Yan M."/>
            <person name="Riley R."/>
            <person name="Champramary S."/>
            <person name="Plett K.L."/>
            <person name="Tsai I.J."/>
            <person name="Slot J."/>
            <person name="Sipos G."/>
            <person name="Plett J."/>
            <person name="Nagy L.G."/>
            <person name="Grigoriev I.V."/>
        </authorList>
    </citation>
    <scope>NUCLEOTIDE SEQUENCE</scope>
    <source>
        <strain evidence="1">FPL87.14</strain>
    </source>
</reference>
<keyword evidence="2" id="KW-1185">Reference proteome</keyword>
<gene>
    <name evidence="1" type="ORF">EV421DRAFT_1742423</name>
</gene>
<sequence>MEIKKRNGASAVVQAIRQQRKTGVPEEMTNVDLLLLDVHRVPLEKKMSSPSPSPSSPQLPFDVITRIMRISSVTDRDIYSYLTVCWIWYDAGIRRLLRYIDLNDRWDCVYWSHYLERHSIVSGCIRTMRVDGDYMTMSSFLLNDVVMACPSLNLFLGENINLSVLQRPVWFRDAVEIKLRDCYWCRPGAECLFKYSTVTGITIVRPRFPVLSVHGPVWYGPPRLVGSLTVARITMEDMARLRACLPARMLLFERVVLDIIPGGPARRQPPRLVNLGVRIIGPSLGGAVTHLFLNADAAFPPTYIDLSGLDYPLELVRMLETIPTHAPLRQISVGSGYFFHQSWTLVRAALRKISETRTIDIRLLYRALPPNRDILNDPVGLPLITVSFGTYSDLVHFLWEEVSVVTRVRVVTCVPLSACFNTYIGQNFPVPTGLNCLKVWCEIRLIALARQIPADCQHAEMPCPPTPETPSKDRNKPAEVQLAEVPVLSICGPRRPRRNDGPSSSLPALSSQSSLLSFISCETTMIFNIYSTDDTTAFFNLNTVDERARFERGLADVLPSIRKALRLYSAADSEVDLVVYDMYVLGAEKNVAAVFSNRGRLWGVMHWAPLGTLTKFVQRPSLTANTAPYRVVGAIGTPGSIVVKHPLEVAMHFVIQMPSWARSPDDNTSFRSKAKSSRCRRSESREYHRTIACWSWFDGGRDHATDVQVLDDSMAGSTMGGRQKQRSGYGWVHTIPGVHLQATSLVLPSTSTVPDHRPVLARGTKLRRLGAKFEFSTWSLGCGEDEELVLARRKKIRRLGAKFEFGEPLTRCQRCRWFQRMRRRARAPSAGAWRRSIKIGLWGERLVGKRYVASGQNWVFVLFAVDAIGGPSVRSVRDASRVGGSGAYTVEVTCD</sequence>
<evidence type="ECO:0000313" key="2">
    <source>
        <dbReference type="Proteomes" id="UP001175226"/>
    </source>
</evidence>
<name>A0AA39MEX5_9AGAR</name>
<accession>A0AA39MEX5</accession>